<dbReference type="Proteomes" id="UP000321306">
    <property type="component" value="Unassembled WGS sequence"/>
</dbReference>
<proteinExistence type="predicted"/>
<dbReference type="AlphaFoldDB" id="A0A511NAB1"/>
<protein>
    <submittedName>
        <fullName evidence="1">Uncharacterized protein</fullName>
    </submittedName>
</protein>
<keyword evidence="2" id="KW-1185">Reference proteome</keyword>
<evidence type="ECO:0000313" key="2">
    <source>
        <dbReference type="Proteomes" id="UP000321306"/>
    </source>
</evidence>
<evidence type="ECO:0000313" key="1">
    <source>
        <dbReference type="EMBL" id="GEM49753.1"/>
    </source>
</evidence>
<dbReference type="EMBL" id="BJXB01000042">
    <property type="protein sequence ID" value="GEM49753.1"/>
    <property type="molecule type" value="Genomic_DNA"/>
</dbReference>
<comment type="caution">
    <text evidence="1">The sequence shown here is derived from an EMBL/GenBank/DDBJ whole genome shotgun (WGS) entry which is preliminary data.</text>
</comment>
<sequence length="47" mass="5383">MMFVIWIVLFVLMLLAVATVISAMESREMQAQAEPSRSTAFDSNFYH</sequence>
<gene>
    <name evidence="1" type="ORF">DC3_53880</name>
</gene>
<reference evidence="1 2" key="1">
    <citation type="submission" date="2019-07" db="EMBL/GenBank/DDBJ databases">
        <title>Whole genome shotgun sequence of Deinococcus cellulosilyticus NBRC 106333.</title>
        <authorList>
            <person name="Hosoyama A."/>
            <person name="Uohara A."/>
            <person name="Ohji S."/>
            <person name="Ichikawa N."/>
        </authorList>
    </citation>
    <scope>NUCLEOTIDE SEQUENCE [LARGE SCALE GENOMIC DNA]</scope>
    <source>
        <strain evidence="1 2">NBRC 106333</strain>
    </source>
</reference>
<accession>A0A511NAB1</accession>
<organism evidence="1 2">
    <name type="scientific">Deinococcus cellulosilyticus (strain DSM 18568 / NBRC 106333 / KACC 11606 / 5516J-15)</name>
    <dbReference type="NCBI Taxonomy" id="1223518"/>
    <lineage>
        <taxon>Bacteria</taxon>
        <taxon>Thermotogati</taxon>
        <taxon>Deinococcota</taxon>
        <taxon>Deinococci</taxon>
        <taxon>Deinococcales</taxon>
        <taxon>Deinococcaceae</taxon>
        <taxon>Deinococcus</taxon>
    </lineage>
</organism>
<name>A0A511NAB1_DEIC1</name>